<dbReference type="PANTHER" id="PTHR11439">
    <property type="entry name" value="GAG-POL-RELATED RETROTRANSPOSON"/>
    <property type="match status" value="1"/>
</dbReference>
<dbReference type="EMBL" id="JARAOO010000002">
    <property type="protein sequence ID" value="KAJ7979232.1"/>
    <property type="molecule type" value="Genomic_DNA"/>
</dbReference>
<dbReference type="CDD" id="cd09272">
    <property type="entry name" value="RNase_HI_RT_Ty1"/>
    <property type="match status" value="1"/>
</dbReference>
<comment type="caution">
    <text evidence="1">The sequence shown here is derived from an EMBL/GenBank/DDBJ whole genome shotgun (WGS) entry which is preliminary data.</text>
</comment>
<dbReference type="PANTHER" id="PTHR11439:SF463">
    <property type="entry name" value="REVERSE TRANSCRIPTASE TY1_COPIA-TYPE DOMAIN-CONTAINING PROTEIN"/>
    <property type="match status" value="1"/>
</dbReference>
<evidence type="ECO:0000313" key="1">
    <source>
        <dbReference type="EMBL" id="KAJ7979232.1"/>
    </source>
</evidence>
<protein>
    <submittedName>
        <fullName evidence="1">Retrovirus-related Pol polyprotein from transposon TNT 1-94</fullName>
    </submittedName>
</protein>
<dbReference type="Proteomes" id="UP001163823">
    <property type="component" value="Chromosome 2"/>
</dbReference>
<organism evidence="1 2">
    <name type="scientific">Quillaja saponaria</name>
    <name type="common">Soap bark tree</name>
    <dbReference type="NCBI Taxonomy" id="32244"/>
    <lineage>
        <taxon>Eukaryota</taxon>
        <taxon>Viridiplantae</taxon>
        <taxon>Streptophyta</taxon>
        <taxon>Embryophyta</taxon>
        <taxon>Tracheophyta</taxon>
        <taxon>Spermatophyta</taxon>
        <taxon>Magnoliopsida</taxon>
        <taxon>eudicotyledons</taxon>
        <taxon>Gunneridae</taxon>
        <taxon>Pentapetalae</taxon>
        <taxon>rosids</taxon>
        <taxon>fabids</taxon>
        <taxon>Fabales</taxon>
        <taxon>Quillajaceae</taxon>
        <taxon>Quillaja</taxon>
    </lineage>
</organism>
<accession>A0AAD7QD58</accession>
<gene>
    <name evidence="1" type="ORF">O6P43_002653</name>
</gene>
<reference evidence="1" key="1">
    <citation type="journal article" date="2023" name="Science">
        <title>Elucidation of the pathway for biosynthesis of saponin adjuvants from the soapbark tree.</title>
        <authorList>
            <person name="Reed J."/>
            <person name="Orme A."/>
            <person name="El-Demerdash A."/>
            <person name="Owen C."/>
            <person name="Martin L.B.B."/>
            <person name="Misra R.C."/>
            <person name="Kikuchi S."/>
            <person name="Rejzek M."/>
            <person name="Martin A.C."/>
            <person name="Harkess A."/>
            <person name="Leebens-Mack J."/>
            <person name="Louveau T."/>
            <person name="Stephenson M.J."/>
            <person name="Osbourn A."/>
        </authorList>
    </citation>
    <scope>NUCLEOTIDE SEQUENCE</scope>
    <source>
        <strain evidence="1">S10</strain>
    </source>
</reference>
<keyword evidence="2" id="KW-1185">Reference proteome</keyword>
<name>A0AAD7QD58_QUISA</name>
<sequence length="92" mass="10574">MQEKAIAIFCDNQSAVAMVKNPVFHGRTKHIKIKYHFIREAEKEEDVKLFHCSSEDQNADILTKALSKDRFKQVWKSLGVSSKSATEECWGM</sequence>
<dbReference type="KEGG" id="qsa:O6P43_002653"/>
<proteinExistence type="predicted"/>
<evidence type="ECO:0000313" key="2">
    <source>
        <dbReference type="Proteomes" id="UP001163823"/>
    </source>
</evidence>
<dbReference type="AlphaFoldDB" id="A0AAD7QD58"/>